<protein>
    <submittedName>
        <fullName evidence="2">Uncharacterized protein</fullName>
    </submittedName>
</protein>
<dbReference type="AlphaFoldDB" id="A0A7S4UQ69"/>
<feature type="region of interest" description="Disordered" evidence="1">
    <location>
        <begin position="91"/>
        <end position="111"/>
    </location>
</feature>
<reference evidence="2" key="1">
    <citation type="submission" date="2021-01" db="EMBL/GenBank/DDBJ databases">
        <authorList>
            <person name="Corre E."/>
            <person name="Pelletier E."/>
            <person name="Niang G."/>
            <person name="Scheremetjew M."/>
            <person name="Finn R."/>
            <person name="Kale V."/>
            <person name="Holt S."/>
            <person name="Cochrane G."/>
            <person name="Meng A."/>
            <person name="Brown T."/>
            <person name="Cohen L."/>
        </authorList>
    </citation>
    <scope>NUCLEOTIDE SEQUENCE</scope>
    <source>
        <strain evidence="2">CCMP3105</strain>
    </source>
</reference>
<dbReference type="EMBL" id="HBNR01029687">
    <property type="protein sequence ID" value="CAE4583239.1"/>
    <property type="molecule type" value="Transcribed_RNA"/>
</dbReference>
<accession>A0A7S4UQ69</accession>
<feature type="compositionally biased region" description="Basic and acidic residues" evidence="1">
    <location>
        <begin position="1"/>
        <end position="15"/>
    </location>
</feature>
<feature type="region of interest" description="Disordered" evidence="1">
    <location>
        <begin position="1"/>
        <end position="26"/>
    </location>
</feature>
<name>A0A7S4UQ69_9DINO</name>
<gene>
    <name evidence="2" type="ORF">AMON00008_LOCUS20236</name>
</gene>
<organism evidence="2">
    <name type="scientific">Alexandrium monilatum</name>
    <dbReference type="NCBI Taxonomy" id="311494"/>
    <lineage>
        <taxon>Eukaryota</taxon>
        <taxon>Sar</taxon>
        <taxon>Alveolata</taxon>
        <taxon>Dinophyceae</taxon>
        <taxon>Gonyaulacales</taxon>
        <taxon>Pyrocystaceae</taxon>
        <taxon>Alexandrium</taxon>
    </lineage>
</organism>
<evidence type="ECO:0000256" key="1">
    <source>
        <dbReference type="SAM" id="MobiDB-lite"/>
    </source>
</evidence>
<sequence>MPRPRDEASRPERRPGSGPTGASSWLKHRGLNAYLAAAQHRPPGSPGGPLATAPLATFLSFTAAAVVLTLLPLKLEGLAFDDDRPANSLAQKGLRTTKYPPGPNSQGSGALPAATGVGQLAMDAKGEAWVGRAGAKPDAGRGYNVTHYEKLWHTLHSQRRWPSEEAFSVLGPLGEDFSQAAEACALKELGQAAMKAAGLETGEQASAPTSPALQPDMAPVAREDHPSWQSVQLQVHCSSPDDFCALHSCLNGIEGVHVLD</sequence>
<evidence type="ECO:0000313" key="2">
    <source>
        <dbReference type="EMBL" id="CAE4583239.1"/>
    </source>
</evidence>
<proteinExistence type="predicted"/>